<feature type="transmembrane region" description="Helical" evidence="5">
    <location>
        <begin position="67"/>
        <end position="88"/>
    </location>
</feature>
<sequence length="306" mass="34632">MAQRREQIDSIIRVVTPENIAFEYRLAGPFRRLPALLVDFAIMGTGLIVFMIVLMMTLAIVSFGLTIAIFLIMSFVVQWFYMGLFEVYMNGQTPGKRLTGLRVLTTEGQPINGMQSIMRNLFRGADLFPMMPLIGPVVMTLNDRSQRLGDLVAGTIVVVEQNSWLTGVAKLEDHRAIQLAGYLPPNFVVSRQLARALATYVERRRFFSPLRRREVAKHLGEPLLQQFGLPADTSYDLLLCSLYYRTFIADRHQDEQRLAEAKAAAVQNNPFQQVGNNLFQIQVKMPPLPQEQMVGIPVDEVAKLKM</sequence>
<keyword evidence="2 5" id="KW-0812">Transmembrane</keyword>
<dbReference type="InterPro" id="IPR010432">
    <property type="entry name" value="RDD"/>
</dbReference>
<evidence type="ECO:0000256" key="4">
    <source>
        <dbReference type="ARBA" id="ARBA00023136"/>
    </source>
</evidence>
<dbReference type="KEGG" id="aagg:ETAA8_43100"/>
<evidence type="ECO:0000256" key="3">
    <source>
        <dbReference type="ARBA" id="ARBA00022989"/>
    </source>
</evidence>
<comment type="subcellular location">
    <subcellularLocation>
        <location evidence="1">Membrane</location>
        <topology evidence="1">Multi-pass membrane protein</topology>
    </subcellularLocation>
</comment>
<gene>
    <name evidence="7" type="ORF">ETAA8_43100</name>
</gene>
<evidence type="ECO:0000313" key="7">
    <source>
        <dbReference type="EMBL" id="QDU29203.1"/>
    </source>
</evidence>
<dbReference type="Proteomes" id="UP000315017">
    <property type="component" value="Chromosome"/>
</dbReference>
<dbReference type="PANTHER" id="PTHR38480:SF1">
    <property type="entry name" value="SLR0254 PROTEIN"/>
    <property type="match status" value="1"/>
</dbReference>
<reference evidence="7 8" key="1">
    <citation type="submission" date="2019-02" db="EMBL/GenBank/DDBJ databases">
        <title>Deep-cultivation of Planctomycetes and their phenomic and genomic characterization uncovers novel biology.</title>
        <authorList>
            <person name="Wiegand S."/>
            <person name="Jogler M."/>
            <person name="Boedeker C."/>
            <person name="Pinto D."/>
            <person name="Vollmers J."/>
            <person name="Rivas-Marin E."/>
            <person name="Kohn T."/>
            <person name="Peeters S.H."/>
            <person name="Heuer A."/>
            <person name="Rast P."/>
            <person name="Oberbeckmann S."/>
            <person name="Bunk B."/>
            <person name="Jeske O."/>
            <person name="Meyerdierks A."/>
            <person name="Storesund J.E."/>
            <person name="Kallscheuer N."/>
            <person name="Luecker S."/>
            <person name="Lage O.M."/>
            <person name="Pohl T."/>
            <person name="Merkel B.J."/>
            <person name="Hornburger P."/>
            <person name="Mueller R.-W."/>
            <person name="Bruemmer F."/>
            <person name="Labrenz M."/>
            <person name="Spormann A.M."/>
            <person name="Op den Camp H."/>
            <person name="Overmann J."/>
            <person name="Amann R."/>
            <person name="Jetten M.S.M."/>
            <person name="Mascher T."/>
            <person name="Medema M.H."/>
            <person name="Devos D.P."/>
            <person name="Kaster A.-K."/>
            <person name="Ovreas L."/>
            <person name="Rohde M."/>
            <person name="Galperin M.Y."/>
            <person name="Jogler C."/>
        </authorList>
    </citation>
    <scope>NUCLEOTIDE SEQUENCE [LARGE SCALE GENOMIC DNA]</scope>
    <source>
        <strain evidence="7 8">ETA_A8</strain>
    </source>
</reference>
<keyword evidence="4 5" id="KW-0472">Membrane</keyword>
<protein>
    <submittedName>
        <fullName evidence="7">RDD family protein</fullName>
    </submittedName>
</protein>
<evidence type="ECO:0000313" key="8">
    <source>
        <dbReference type="Proteomes" id="UP000315017"/>
    </source>
</evidence>
<proteinExistence type="predicted"/>
<feature type="domain" description="RDD" evidence="6">
    <location>
        <begin position="26"/>
        <end position="154"/>
    </location>
</feature>
<evidence type="ECO:0000256" key="5">
    <source>
        <dbReference type="SAM" id="Phobius"/>
    </source>
</evidence>
<dbReference type="OrthoDB" id="9787732at2"/>
<organism evidence="7 8">
    <name type="scientific">Anatilimnocola aggregata</name>
    <dbReference type="NCBI Taxonomy" id="2528021"/>
    <lineage>
        <taxon>Bacteria</taxon>
        <taxon>Pseudomonadati</taxon>
        <taxon>Planctomycetota</taxon>
        <taxon>Planctomycetia</taxon>
        <taxon>Pirellulales</taxon>
        <taxon>Pirellulaceae</taxon>
        <taxon>Anatilimnocola</taxon>
    </lineage>
</organism>
<name>A0A517YG50_9BACT</name>
<dbReference type="Pfam" id="PF06271">
    <property type="entry name" value="RDD"/>
    <property type="match status" value="1"/>
</dbReference>
<feature type="transmembrane region" description="Helical" evidence="5">
    <location>
        <begin position="35"/>
        <end position="61"/>
    </location>
</feature>
<evidence type="ECO:0000256" key="2">
    <source>
        <dbReference type="ARBA" id="ARBA00022692"/>
    </source>
</evidence>
<keyword evidence="8" id="KW-1185">Reference proteome</keyword>
<dbReference type="GO" id="GO:0016020">
    <property type="term" value="C:membrane"/>
    <property type="evidence" value="ECO:0007669"/>
    <property type="project" value="UniProtKB-SubCell"/>
</dbReference>
<keyword evidence="3 5" id="KW-1133">Transmembrane helix</keyword>
<evidence type="ECO:0000259" key="6">
    <source>
        <dbReference type="Pfam" id="PF06271"/>
    </source>
</evidence>
<evidence type="ECO:0000256" key="1">
    <source>
        <dbReference type="ARBA" id="ARBA00004141"/>
    </source>
</evidence>
<dbReference type="RefSeq" id="WP_145092691.1">
    <property type="nucleotide sequence ID" value="NZ_CP036274.1"/>
</dbReference>
<accession>A0A517YG50</accession>
<dbReference type="PANTHER" id="PTHR38480">
    <property type="entry name" value="SLR0254 PROTEIN"/>
    <property type="match status" value="1"/>
</dbReference>
<dbReference type="EMBL" id="CP036274">
    <property type="protein sequence ID" value="QDU29203.1"/>
    <property type="molecule type" value="Genomic_DNA"/>
</dbReference>
<dbReference type="AlphaFoldDB" id="A0A517YG50"/>